<accession>A0A1M5T6P0</accession>
<proteinExistence type="predicted"/>
<dbReference type="AlphaFoldDB" id="A0A1M5T6P0"/>
<dbReference type="EMBL" id="FQXP01000003">
    <property type="protein sequence ID" value="SHH46358.1"/>
    <property type="molecule type" value="Genomic_DNA"/>
</dbReference>
<gene>
    <name evidence="2" type="ORF">SAMN02745196_00454</name>
</gene>
<sequence length="216" mass="25325">MFYFLIFLCIFTTSLFFPVPLKLSMKYINNNFSFFLYRKEIFSINTELSPENLEKFKDKLSNINKNKPEDKNSEELSEDESNTKKKFTNELFSKEVLLSTVRNLNCSHYKPDIDFSIDLSYGLENAAITAILYGYISMLFPLLYNFLEVFFNIADFNFDLKPIFKKIKSNFYCKSIIYISLANITYIIILLIKSFLKYKKENSSFLGGLNYGKSSN</sequence>
<dbReference type="OrthoDB" id="1909220at2"/>
<dbReference type="Proteomes" id="UP000184526">
    <property type="component" value="Unassembled WGS sequence"/>
</dbReference>
<dbReference type="RefSeq" id="WP_072829634.1">
    <property type="nucleotide sequence ID" value="NZ_FQXP01000003.1"/>
</dbReference>
<evidence type="ECO:0008006" key="4">
    <source>
        <dbReference type="Google" id="ProtNLM"/>
    </source>
</evidence>
<evidence type="ECO:0000313" key="2">
    <source>
        <dbReference type="EMBL" id="SHH46358.1"/>
    </source>
</evidence>
<dbReference type="InterPro" id="IPR021338">
    <property type="entry name" value="DUF2953"/>
</dbReference>
<dbReference type="STRING" id="1121306.SAMN02745196_00454"/>
<organism evidence="2 3">
    <name type="scientific">Clostridium collagenovorans DSM 3089</name>
    <dbReference type="NCBI Taxonomy" id="1121306"/>
    <lineage>
        <taxon>Bacteria</taxon>
        <taxon>Bacillati</taxon>
        <taxon>Bacillota</taxon>
        <taxon>Clostridia</taxon>
        <taxon>Eubacteriales</taxon>
        <taxon>Clostridiaceae</taxon>
        <taxon>Clostridium</taxon>
    </lineage>
</organism>
<keyword evidence="1" id="KW-0812">Transmembrane</keyword>
<reference evidence="2 3" key="1">
    <citation type="submission" date="2016-11" db="EMBL/GenBank/DDBJ databases">
        <authorList>
            <person name="Jaros S."/>
            <person name="Januszkiewicz K."/>
            <person name="Wedrychowicz H."/>
        </authorList>
    </citation>
    <scope>NUCLEOTIDE SEQUENCE [LARGE SCALE GENOMIC DNA]</scope>
    <source>
        <strain evidence="2 3">DSM 3089</strain>
    </source>
</reference>
<feature type="transmembrane region" description="Helical" evidence="1">
    <location>
        <begin position="132"/>
        <end position="154"/>
    </location>
</feature>
<feature type="transmembrane region" description="Helical" evidence="1">
    <location>
        <begin position="175"/>
        <end position="196"/>
    </location>
</feature>
<protein>
    <recommendedName>
        <fullName evidence="4">DUF2953 domain-containing protein</fullName>
    </recommendedName>
</protein>
<keyword evidence="3" id="KW-1185">Reference proteome</keyword>
<evidence type="ECO:0000256" key="1">
    <source>
        <dbReference type="SAM" id="Phobius"/>
    </source>
</evidence>
<keyword evidence="1" id="KW-1133">Transmembrane helix</keyword>
<dbReference type="Pfam" id="PF11167">
    <property type="entry name" value="DUF2953"/>
    <property type="match status" value="1"/>
</dbReference>
<name>A0A1M5T6P0_9CLOT</name>
<evidence type="ECO:0000313" key="3">
    <source>
        <dbReference type="Proteomes" id="UP000184526"/>
    </source>
</evidence>
<keyword evidence="1" id="KW-0472">Membrane</keyword>